<dbReference type="InterPro" id="IPR002509">
    <property type="entry name" value="NODB_dom"/>
</dbReference>
<dbReference type="EMBL" id="BSBI01000012">
    <property type="protein sequence ID" value="GLF97807.1"/>
    <property type="molecule type" value="Genomic_DNA"/>
</dbReference>
<dbReference type="Gene3D" id="3.20.20.370">
    <property type="entry name" value="Glycoside hydrolase/deacetylase"/>
    <property type="match status" value="1"/>
</dbReference>
<comment type="caution">
    <text evidence="3">The sequence shown here is derived from an EMBL/GenBank/DDBJ whole genome shotgun (WGS) entry which is preliminary data.</text>
</comment>
<keyword evidence="4" id="KW-1185">Reference proteome</keyword>
<evidence type="ECO:0000259" key="2">
    <source>
        <dbReference type="PROSITE" id="PS51677"/>
    </source>
</evidence>
<dbReference type="SUPFAM" id="SSF88713">
    <property type="entry name" value="Glycoside hydrolase/deacetylase"/>
    <property type="match status" value="1"/>
</dbReference>
<dbReference type="PANTHER" id="PTHR10587">
    <property type="entry name" value="GLYCOSYL TRANSFERASE-RELATED"/>
    <property type="match status" value="1"/>
</dbReference>
<dbReference type="InterPro" id="IPR011330">
    <property type="entry name" value="Glyco_hydro/deAcase_b/a-brl"/>
</dbReference>
<accession>A0ABQ5P5I8</accession>
<dbReference type="InterPro" id="IPR050248">
    <property type="entry name" value="Polysacc_deacetylase_ArnD"/>
</dbReference>
<evidence type="ECO:0000256" key="1">
    <source>
        <dbReference type="SAM" id="MobiDB-lite"/>
    </source>
</evidence>
<dbReference type="PANTHER" id="PTHR10587:SF134">
    <property type="entry name" value="SECRETED PROTEIN"/>
    <property type="match status" value="1"/>
</dbReference>
<proteinExistence type="predicted"/>
<gene>
    <name evidence="3" type="ORF">SYYSPA8_25940</name>
</gene>
<protein>
    <submittedName>
        <fullName evidence="3">Polysaccharide deacetylase family protein</fullName>
    </submittedName>
</protein>
<reference evidence="3 4" key="1">
    <citation type="submission" date="2022-10" db="EMBL/GenBank/DDBJ databases">
        <title>Draft genome sequence of Streptomyces sp. YSPA8.</title>
        <authorList>
            <person name="Moriuchi R."/>
            <person name="Dohra H."/>
            <person name="Yamamura H."/>
            <person name="Kodani S."/>
        </authorList>
    </citation>
    <scope>NUCLEOTIDE SEQUENCE [LARGE SCALE GENOMIC DNA]</scope>
    <source>
        <strain evidence="3 4">YSPA8</strain>
    </source>
</reference>
<name>A0ABQ5P5I8_9ACTN</name>
<feature type="region of interest" description="Disordered" evidence="1">
    <location>
        <begin position="13"/>
        <end position="68"/>
    </location>
</feature>
<feature type="compositionally biased region" description="Acidic residues" evidence="1">
    <location>
        <begin position="53"/>
        <end position="66"/>
    </location>
</feature>
<feature type="domain" description="NodB homology" evidence="2">
    <location>
        <begin position="67"/>
        <end position="267"/>
    </location>
</feature>
<dbReference type="PROSITE" id="PS51677">
    <property type="entry name" value="NODB"/>
    <property type="match status" value="1"/>
</dbReference>
<dbReference type="Pfam" id="PF01522">
    <property type="entry name" value="Polysacc_deac_1"/>
    <property type="match status" value="1"/>
</dbReference>
<organism evidence="3 4">
    <name type="scientific">Streptomyces yaizuensis</name>
    <dbReference type="NCBI Taxonomy" id="2989713"/>
    <lineage>
        <taxon>Bacteria</taxon>
        <taxon>Bacillati</taxon>
        <taxon>Actinomycetota</taxon>
        <taxon>Actinomycetes</taxon>
        <taxon>Kitasatosporales</taxon>
        <taxon>Streptomycetaceae</taxon>
        <taxon>Streptomyces</taxon>
    </lineage>
</organism>
<dbReference type="Proteomes" id="UP001291653">
    <property type="component" value="Unassembled WGS sequence"/>
</dbReference>
<evidence type="ECO:0000313" key="4">
    <source>
        <dbReference type="Proteomes" id="UP001291653"/>
    </source>
</evidence>
<evidence type="ECO:0000313" key="3">
    <source>
        <dbReference type="EMBL" id="GLF97807.1"/>
    </source>
</evidence>
<sequence>MAALSAVALVGCGQQNASDQPRKGASDPVAANGPNAIKPPAVTPVYRRAPVPDESDEESEETEETEPLVALTFDADMTADQGRRAMSGERFDNPDLVQTLRTLKVPATIFMTGRWAEEYPDQAKEIGTDPLFEIGNHSYSHYGFTANCHDLPTVSKGRMLADVKRADAAIRRTGARNIVPYFRFPGGCFDKTSLKAIAPAGKTAVQWDVVSGDAFANYADAVVEQVMEDVTPGSVVVLHLTRSAAPVTEAAIEQIVPELRDQGYRLVKVSDLMKAAKKK</sequence>